<evidence type="ECO:0000259" key="2">
    <source>
        <dbReference type="Pfam" id="PF00582"/>
    </source>
</evidence>
<dbReference type="PRINTS" id="PR01438">
    <property type="entry name" value="UNVRSLSTRESS"/>
</dbReference>
<evidence type="ECO:0000256" key="1">
    <source>
        <dbReference type="ARBA" id="ARBA00008791"/>
    </source>
</evidence>
<organism evidence="3 4">
    <name type="scientific">Flavilitoribacter nigricans (strain ATCC 23147 / DSM 23189 / NBRC 102662 / NCIMB 1420 / SS-2)</name>
    <name type="common">Lewinella nigricans</name>
    <dbReference type="NCBI Taxonomy" id="1122177"/>
    <lineage>
        <taxon>Bacteria</taxon>
        <taxon>Pseudomonadati</taxon>
        <taxon>Bacteroidota</taxon>
        <taxon>Saprospiria</taxon>
        <taxon>Saprospirales</taxon>
        <taxon>Lewinellaceae</taxon>
        <taxon>Flavilitoribacter</taxon>
    </lineage>
</organism>
<dbReference type="Proteomes" id="UP000223913">
    <property type="component" value="Unassembled WGS sequence"/>
</dbReference>
<dbReference type="Gene3D" id="3.40.50.12370">
    <property type="match status" value="1"/>
</dbReference>
<proteinExistence type="inferred from homology"/>
<dbReference type="InterPro" id="IPR006016">
    <property type="entry name" value="UspA"/>
</dbReference>
<protein>
    <recommendedName>
        <fullName evidence="2">UspA domain-containing protein</fullName>
    </recommendedName>
</protein>
<comment type="caution">
    <text evidence="3">The sequence shown here is derived from an EMBL/GenBank/DDBJ whole genome shotgun (WGS) entry which is preliminary data.</text>
</comment>
<dbReference type="PANTHER" id="PTHR46268">
    <property type="entry name" value="STRESS RESPONSE PROTEIN NHAX"/>
    <property type="match status" value="1"/>
</dbReference>
<gene>
    <name evidence="3" type="ORF">CRP01_06765</name>
</gene>
<accession>A0A2D0NG18</accession>
<keyword evidence="4" id="KW-1185">Reference proteome</keyword>
<dbReference type="PANTHER" id="PTHR46268:SF6">
    <property type="entry name" value="UNIVERSAL STRESS PROTEIN UP12"/>
    <property type="match status" value="1"/>
</dbReference>
<dbReference type="Pfam" id="PF00582">
    <property type="entry name" value="Usp"/>
    <property type="match status" value="1"/>
</dbReference>
<evidence type="ECO:0000313" key="4">
    <source>
        <dbReference type="Proteomes" id="UP000223913"/>
    </source>
</evidence>
<dbReference type="InterPro" id="IPR006015">
    <property type="entry name" value="Universal_stress_UspA"/>
</dbReference>
<dbReference type="AlphaFoldDB" id="A0A2D0NG18"/>
<name>A0A2D0NG18_FLAN2</name>
<dbReference type="OrthoDB" id="871451at2"/>
<sequence>MFYYKKTAMEKIQKILVPTDFSQAAQHAFVYALRMADRLEASVHLLHVIYPQVDSFDAPIIATQATRAQIDAAKEVMITFSDAGIAEVSKELTHEAEVTSSVEVGSAVAVINSVAEKELFPLIIMGTRGEHSTLEKLLGTVASGVVGHAPCPVVVVPETAGLKDILRVAYATDLQLADSYEIWRVAKLLAPFHTIMHVVHFGDQEKKGAAPRLEELESFFQDNAPALQIQFHQFAQEELTDDINAFADQYGIDLLVMYRTHRSFPDRLFHRSRTKAMSKKTKVPLLVM</sequence>
<evidence type="ECO:0000313" key="3">
    <source>
        <dbReference type="EMBL" id="PHN07326.1"/>
    </source>
</evidence>
<reference evidence="3 4" key="1">
    <citation type="submission" date="2017-10" db="EMBL/GenBank/DDBJ databases">
        <title>The draft genome sequence of Lewinella nigricans NBRC 102662.</title>
        <authorList>
            <person name="Wang K."/>
        </authorList>
    </citation>
    <scope>NUCLEOTIDE SEQUENCE [LARGE SCALE GENOMIC DNA]</scope>
    <source>
        <strain evidence="3 4">NBRC 102662</strain>
    </source>
</reference>
<dbReference type="EMBL" id="PDUD01000010">
    <property type="protein sequence ID" value="PHN07326.1"/>
    <property type="molecule type" value="Genomic_DNA"/>
</dbReference>
<feature type="domain" description="UspA" evidence="2">
    <location>
        <begin position="12"/>
        <end position="157"/>
    </location>
</feature>
<dbReference type="CDD" id="cd00293">
    <property type="entry name" value="USP-like"/>
    <property type="match status" value="1"/>
</dbReference>
<comment type="similarity">
    <text evidence="1">Belongs to the universal stress protein A family.</text>
</comment>
<dbReference type="SUPFAM" id="SSF52402">
    <property type="entry name" value="Adenine nucleotide alpha hydrolases-like"/>
    <property type="match status" value="2"/>
</dbReference>